<dbReference type="InterPro" id="IPR050173">
    <property type="entry name" value="ABC_transporter_C-like"/>
</dbReference>
<dbReference type="GO" id="GO:0016020">
    <property type="term" value="C:membrane"/>
    <property type="evidence" value="ECO:0007669"/>
    <property type="project" value="InterPro"/>
</dbReference>
<name>A0AA37LGP9_9PEZI</name>
<organism evidence="8 9">
    <name type="scientific">Colletotrichum spaethianum</name>
    <dbReference type="NCBI Taxonomy" id="700344"/>
    <lineage>
        <taxon>Eukaryota</taxon>
        <taxon>Fungi</taxon>
        <taxon>Dikarya</taxon>
        <taxon>Ascomycota</taxon>
        <taxon>Pezizomycotina</taxon>
        <taxon>Sordariomycetes</taxon>
        <taxon>Hypocreomycetidae</taxon>
        <taxon>Glomerellales</taxon>
        <taxon>Glomerellaceae</taxon>
        <taxon>Colletotrichum</taxon>
        <taxon>Colletotrichum spaethianum species complex</taxon>
    </lineage>
</organism>
<evidence type="ECO:0000259" key="7">
    <source>
        <dbReference type="PROSITE" id="PS50893"/>
    </source>
</evidence>
<dbReference type="InterPro" id="IPR036640">
    <property type="entry name" value="ABC1_TM_sf"/>
</dbReference>
<keyword evidence="1 6" id="KW-0812">Transmembrane</keyword>
<evidence type="ECO:0000256" key="1">
    <source>
        <dbReference type="ARBA" id="ARBA00022692"/>
    </source>
</evidence>
<dbReference type="SUPFAM" id="SSF90123">
    <property type="entry name" value="ABC transporter transmembrane region"/>
    <property type="match status" value="1"/>
</dbReference>
<keyword evidence="2" id="KW-0547">Nucleotide-binding</keyword>
<dbReference type="InterPro" id="IPR017871">
    <property type="entry name" value="ABC_transporter-like_CS"/>
</dbReference>
<feature type="transmembrane region" description="Helical" evidence="6">
    <location>
        <begin position="91"/>
        <end position="116"/>
    </location>
</feature>
<proteinExistence type="predicted"/>
<accession>A0AA37LGP9</accession>
<dbReference type="RefSeq" id="XP_049127990.1">
    <property type="nucleotide sequence ID" value="XM_049272033.1"/>
</dbReference>
<reference evidence="8 9" key="1">
    <citation type="submission" date="2022-03" db="EMBL/GenBank/DDBJ databases">
        <title>Genome data of Colletotrichum spp.</title>
        <authorList>
            <person name="Utami Y.D."/>
            <person name="Hiruma K."/>
        </authorList>
    </citation>
    <scope>NUCLEOTIDE SEQUENCE [LARGE SCALE GENOMIC DNA]</scope>
    <source>
        <strain evidence="8 9">MAFF 239500</strain>
    </source>
</reference>
<dbReference type="GO" id="GO:0016887">
    <property type="term" value="F:ATP hydrolysis activity"/>
    <property type="evidence" value="ECO:0007669"/>
    <property type="project" value="InterPro"/>
</dbReference>
<comment type="caution">
    <text evidence="8">The sequence shown here is derived from an EMBL/GenBank/DDBJ whole genome shotgun (WGS) entry which is preliminary data.</text>
</comment>
<feature type="domain" description="ABC transporter" evidence="7">
    <location>
        <begin position="355"/>
        <end position="614"/>
    </location>
</feature>
<dbReference type="AlphaFoldDB" id="A0AA37LGP9"/>
<evidence type="ECO:0000256" key="4">
    <source>
        <dbReference type="ARBA" id="ARBA00022989"/>
    </source>
</evidence>
<dbReference type="GO" id="GO:0042626">
    <property type="term" value="F:ATPase-coupled transmembrane transporter activity"/>
    <property type="evidence" value="ECO:0007669"/>
    <property type="project" value="TreeGrafter"/>
</dbReference>
<evidence type="ECO:0000256" key="6">
    <source>
        <dbReference type="SAM" id="Phobius"/>
    </source>
</evidence>
<dbReference type="Gene3D" id="3.40.50.300">
    <property type="entry name" value="P-loop containing nucleotide triphosphate hydrolases"/>
    <property type="match status" value="1"/>
</dbReference>
<dbReference type="GeneID" id="73326623"/>
<feature type="transmembrane region" description="Helical" evidence="6">
    <location>
        <begin position="236"/>
        <end position="262"/>
    </location>
</feature>
<keyword evidence="4 6" id="KW-1133">Transmembrane helix</keyword>
<gene>
    <name evidence="8" type="ORF">ColSpa_05821</name>
</gene>
<dbReference type="PROSITE" id="PS50893">
    <property type="entry name" value="ABC_TRANSPORTER_2"/>
    <property type="match status" value="1"/>
</dbReference>
<keyword evidence="9" id="KW-1185">Reference proteome</keyword>
<sequence>MFEVNFLSRADVIITLGNGVIAEMGSFEDCKNTEGYVRSLLTSVSDDKAGDEIQADEAADETAYKVPAEKKAKVVQEQKDKRRQLGDWSVYGYYFGSVGSVFVVIMLFLEVTWAFFSTFPTIWLKFWTDANAEAPGQRDAYYLGIYAALQVGGVFSFAVLIWFVLVPIAAKSGVNLHQRLLKAVMHEPISAPPVNSVSWTSKRKPQSSLRTLRAHALTNPSIRHSYTLIDRSQRPFYILLLTQQWLTLVLDLTTAALAVLVVGLAVRLRATVSVGLTGVSLVQLISFTETLKMLIQFWTALETSIGAVARIKNFSEETPDEVEDDALRRGLVSLPEGRERVSETDLNGWPDSGAIELRDVSASYDVPDQNDNDDQATKMKALDGISLSIRPGEKIGIRQVLSPPRPPAPPALSSGTILIDRLPLHSLPLLPLRSALIAITQDQFVLPGTVRQNLDPLGTVSADDAVVESALVRLGLWDAIRENGGLDTEFKEETLSHGQRQLFFLARAILRKDVGRVVLLDEATSRYVSVPPPLSKDSSVPNAKTSVDAHTERTVKDLIRKEFKDHTVIAIAHRLETVIDFDRVVVLDKGRVVEVGNPRISCYRRAEGLGISGTRASKAEATMLSPKGRTLAHLRKTVLSSDRGFNLFSFVAYVTICHLAYKVQPRIIYGIAIHIDEPAFPSSLRHNVFFNRLGHLGRLAITLGIRNRRVLAHVIPVPQFQCQDLAPRPRPVDFIAVDIGHERLEPRPAAREIEILEPVEALAQLPQQDDGLGPVIVEEYCSVLPSGETIVENLALGVNDGSGQYARLRCLSGEREEVLPRHAGPTALLVDARRDGEAELLREENIRQLPDGHGVAHRARQVEEVDVAVQGHERIDLDLVLLVLAVTLVLRRRRRGRDQDVAQVRGGRAALVPDANVLCQRGPDSAGQRVQVVLVIIALDLPVQGHPAQDNVHQAAFVRLVRPRQALDGLGAAQGGGRVCVLDMAGRSRQPAAWRGRARWYSPA</sequence>
<dbReference type="GO" id="GO:0005524">
    <property type="term" value="F:ATP binding"/>
    <property type="evidence" value="ECO:0007669"/>
    <property type="project" value="UniProtKB-KW"/>
</dbReference>
<dbReference type="EMBL" id="BQXU01000013">
    <property type="protein sequence ID" value="GKT45640.1"/>
    <property type="molecule type" value="Genomic_DNA"/>
</dbReference>
<dbReference type="Proteomes" id="UP001055115">
    <property type="component" value="Unassembled WGS sequence"/>
</dbReference>
<evidence type="ECO:0000313" key="8">
    <source>
        <dbReference type="EMBL" id="GKT45640.1"/>
    </source>
</evidence>
<dbReference type="PANTHER" id="PTHR24223:SF399">
    <property type="entry name" value="ABC TRANSPORTER ATNG"/>
    <property type="match status" value="1"/>
</dbReference>
<evidence type="ECO:0000256" key="2">
    <source>
        <dbReference type="ARBA" id="ARBA00022741"/>
    </source>
</evidence>
<dbReference type="InterPro" id="IPR027417">
    <property type="entry name" value="P-loop_NTPase"/>
</dbReference>
<keyword evidence="5 6" id="KW-0472">Membrane</keyword>
<protein>
    <submittedName>
        <fullName evidence="8">ABC transporter ecdL</fullName>
    </submittedName>
</protein>
<dbReference type="Gene3D" id="1.20.1560.10">
    <property type="entry name" value="ABC transporter type 1, transmembrane domain"/>
    <property type="match status" value="2"/>
</dbReference>
<keyword evidence="3" id="KW-0067">ATP-binding</keyword>
<evidence type="ECO:0000256" key="5">
    <source>
        <dbReference type="ARBA" id="ARBA00023136"/>
    </source>
</evidence>
<dbReference type="SUPFAM" id="SSF52540">
    <property type="entry name" value="P-loop containing nucleoside triphosphate hydrolases"/>
    <property type="match status" value="1"/>
</dbReference>
<dbReference type="Pfam" id="PF00005">
    <property type="entry name" value="ABC_tran"/>
    <property type="match status" value="1"/>
</dbReference>
<feature type="transmembrane region" description="Helical" evidence="6">
    <location>
        <begin position="145"/>
        <end position="170"/>
    </location>
</feature>
<evidence type="ECO:0000256" key="3">
    <source>
        <dbReference type="ARBA" id="ARBA00022840"/>
    </source>
</evidence>
<dbReference type="InterPro" id="IPR003439">
    <property type="entry name" value="ABC_transporter-like_ATP-bd"/>
</dbReference>
<evidence type="ECO:0000313" key="9">
    <source>
        <dbReference type="Proteomes" id="UP001055115"/>
    </source>
</evidence>
<dbReference type="PROSITE" id="PS00211">
    <property type="entry name" value="ABC_TRANSPORTER_1"/>
    <property type="match status" value="1"/>
</dbReference>
<dbReference type="PANTHER" id="PTHR24223">
    <property type="entry name" value="ATP-BINDING CASSETTE SUB-FAMILY C"/>
    <property type="match status" value="1"/>
</dbReference>